<sequence>MVKNHSEETVVVKGSIPRALKLEFKVLCVQKELEMSEVLENLIRHWIQTDSPVGEFSSMDLLNQEFEDVKAYVPKSLKRQFKLLCTQKRVTIRSILYVLIKQWVQMGEVYQFCTNSGRKNNL</sequence>
<dbReference type="GO" id="GO:0006355">
    <property type="term" value="P:regulation of DNA-templated transcription"/>
    <property type="evidence" value="ECO:0007669"/>
    <property type="project" value="InterPro"/>
</dbReference>
<protein>
    <submittedName>
        <fullName evidence="1">Uncharacterized protein</fullName>
    </submittedName>
</protein>
<dbReference type="InterPro" id="IPR010985">
    <property type="entry name" value="Ribbon_hlx_hlx"/>
</dbReference>
<accession>A0A8J7HR78</accession>
<dbReference type="EMBL" id="JAECZC010000014">
    <property type="protein sequence ID" value="MBH8562560.1"/>
    <property type="molecule type" value="Genomic_DNA"/>
</dbReference>
<gene>
    <name evidence="1" type="ORF">I8748_10285</name>
</gene>
<keyword evidence="2" id="KW-1185">Reference proteome</keyword>
<dbReference type="Gene3D" id="1.10.1220.10">
    <property type="entry name" value="Met repressor-like"/>
    <property type="match status" value="2"/>
</dbReference>
<dbReference type="AlphaFoldDB" id="A0A8J7HR78"/>
<reference evidence="1 2" key="1">
    <citation type="journal article" date="2021" name="Int. J. Syst. Evol. Microbiol.">
        <title>Amazonocrinis nigriterrae gen. nov., sp. nov., Atlanticothrix silvestris gen. nov., sp. nov. and Dendronalium phyllosphericum gen. nov., sp. nov., nostocacean cyanobacteria from Brazilian environments.</title>
        <authorList>
            <person name="Alvarenga D.O."/>
            <person name="Andreote A.P.D."/>
            <person name="Branco L.H.Z."/>
            <person name="Delbaje E."/>
            <person name="Cruz R.B."/>
            <person name="Varani A.M."/>
            <person name="Fiore M.F."/>
        </authorList>
    </citation>
    <scope>NUCLEOTIDE SEQUENCE [LARGE SCALE GENOMIC DNA]</scope>
    <source>
        <strain evidence="1 2">CENA67</strain>
    </source>
</reference>
<evidence type="ECO:0000313" key="1">
    <source>
        <dbReference type="EMBL" id="MBH8562560.1"/>
    </source>
</evidence>
<dbReference type="SUPFAM" id="SSF47598">
    <property type="entry name" value="Ribbon-helix-helix"/>
    <property type="match status" value="2"/>
</dbReference>
<dbReference type="RefSeq" id="WP_198124475.1">
    <property type="nucleotide sequence ID" value="NZ_JAECZC010000014.1"/>
</dbReference>
<dbReference type="InterPro" id="IPR013321">
    <property type="entry name" value="Arc_rbn_hlx_hlx"/>
</dbReference>
<comment type="caution">
    <text evidence="1">The sequence shown here is derived from an EMBL/GenBank/DDBJ whole genome shotgun (WGS) entry which is preliminary data.</text>
</comment>
<proteinExistence type="predicted"/>
<evidence type="ECO:0000313" key="2">
    <source>
        <dbReference type="Proteomes" id="UP000632766"/>
    </source>
</evidence>
<dbReference type="Proteomes" id="UP000632766">
    <property type="component" value="Unassembled WGS sequence"/>
</dbReference>
<organism evidence="1 2">
    <name type="scientific">Amazonocrinis nigriterrae CENA67</name>
    <dbReference type="NCBI Taxonomy" id="2794033"/>
    <lineage>
        <taxon>Bacteria</taxon>
        <taxon>Bacillati</taxon>
        <taxon>Cyanobacteriota</taxon>
        <taxon>Cyanophyceae</taxon>
        <taxon>Nostocales</taxon>
        <taxon>Nostocaceae</taxon>
        <taxon>Amazonocrinis</taxon>
        <taxon>Amazonocrinis nigriterrae</taxon>
    </lineage>
</organism>
<name>A0A8J7HR78_9NOST</name>